<evidence type="ECO:0000256" key="8">
    <source>
        <dbReference type="ARBA" id="ARBA00023136"/>
    </source>
</evidence>
<dbReference type="AlphaFoldDB" id="A0A109W338"/>
<dbReference type="InterPro" id="IPR000644">
    <property type="entry name" value="CBS_dom"/>
</dbReference>
<evidence type="ECO:0000256" key="5">
    <source>
        <dbReference type="ARBA" id="ARBA00022737"/>
    </source>
</evidence>
<keyword evidence="8 10" id="KW-0472">Membrane</keyword>
<evidence type="ECO:0000256" key="3">
    <source>
        <dbReference type="ARBA" id="ARBA00022475"/>
    </source>
</evidence>
<dbReference type="SMART" id="SM01091">
    <property type="entry name" value="CorC_HlyC"/>
    <property type="match status" value="1"/>
</dbReference>
<evidence type="ECO:0000313" key="13">
    <source>
        <dbReference type="Proteomes" id="UP000065220"/>
    </source>
</evidence>
<evidence type="ECO:0000256" key="1">
    <source>
        <dbReference type="ARBA" id="ARBA00004651"/>
    </source>
</evidence>
<organism evidence="12 13">
    <name type="scientific">Actinomyces radicidentis</name>
    <dbReference type="NCBI Taxonomy" id="111015"/>
    <lineage>
        <taxon>Bacteria</taxon>
        <taxon>Bacillati</taxon>
        <taxon>Actinomycetota</taxon>
        <taxon>Actinomycetes</taxon>
        <taxon>Actinomycetales</taxon>
        <taxon>Actinomycetaceae</taxon>
        <taxon>Actinomyces</taxon>
    </lineage>
</organism>
<accession>A0A109W338</accession>
<dbReference type="RefSeq" id="WP_067943444.1">
    <property type="nucleotide sequence ID" value="NZ_CP014228.1"/>
</dbReference>
<dbReference type="KEGG" id="ard:AXF14_11765"/>
<sequence length="427" mass="46001">MTGTPVALLVVLAIAVLAFGALLSGAEAALTRMTRAAAEDLVEDGRRGATRVLALAERRGQVLGAVASVRVAVDMLAAVLLTLALAGLIDRWWVVLLTAVVLNTLLLGVVVGLSPRSAGRRNPDGTLLALVGVLEKVDAVGAPWRWMENHWGRASTLTDAEARAEVTEDLREMIDEIGDSESIEDEDREMLRSVVELGQTLVREVMVPRTDMVTIDADKPASAAMRLFTRSGYSRVPVIGEDVDDVRGVLYLKDVLRRLGSHPEQAEREVAAFTREAVYVPEMKAADDLLREMQTGHFHMALAVDEYGGTAGIVTMEDLLEEVVGEMQDEHDHAEPEVEDLGDGLFRVPARLGLDELGELFDLEIDDDDVDTVGGLLAKAVGRVPIPGAVGDAQGVHLVADEATGRRHHVTSLLASRTPDPDDEPTD</sequence>
<evidence type="ECO:0000256" key="9">
    <source>
        <dbReference type="PROSITE-ProRule" id="PRU00703"/>
    </source>
</evidence>
<dbReference type="InterPro" id="IPR016169">
    <property type="entry name" value="FAD-bd_PCMH_sub2"/>
</dbReference>
<feature type="transmembrane region" description="Helical" evidence="10">
    <location>
        <begin position="62"/>
        <end position="86"/>
    </location>
</feature>
<keyword evidence="6 10" id="KW-1133">Transmembrane helix</keyword>
<feature type="domain" description="CBS" evidence="11">
    <location>
        <begin position="273"/>
        <end position="330"/>
    </location>
</feature>
<dbReference type="OrthoDB" id="110231at2"/>
<dbReference type="GO" id="GO:0050660">
    <property type="term" value="F:flavin adenine dinucleotide binding"/>
    <property type="evidence" value="ECO:0007669"/>
    <property type="project" value="InterPro"/>
</dbReference>
<dbReference type="InterPro" id="IPR046342">
    <property type="entry name" value="CBS_dom_sf"/>
</dbReference>
<name>A0A109W338_ACTRD</name>
<feature type="transmembrane region" description="Helical" evidence="10">
    <location>
        <begin position="6"/>
        <end position="26"/>
    </location>
</feature>
<evidence type="ECO:0000256" key="4">
    <source>
        <dbReference type="ARBA" id="ARBA00022692"/>
    </source>
</evidence>
<dbReference type="Pfam" id="PF00571">
    <property type="entry name" value="CBS"/>
    <property type="match status" value="2"/>
</dbReference>
<feature type="domain" description="CBS" evidence="11">
    <location>
        <begin position="206"/>
        <end position="267"/>
    </location>
</feature>
<keyword evidence="13" id="KW-1185">Reference proteome</keyword>
<keyword evidence="5" id="KW-0677">Repeat</keyword>
<proteinExistence type="inferred from homology"/>
<dbReference type="SMART" id="SM00116">
    <property type="entry name" value="CBS"/>
    <property type="match status" value="2"/>
</dbReference>
<gene>
    <name evidence="12" type="ORF">AXF14_11765</name>
</gene>
<keyword evidence="7 9" id="KW-0129">CBS domain</keyword>
<dbReference type="Gene3D" id="3.30.465.10">
    <property type="match status" value="1"/>
</dbReference>
<dbReference type="InterPro" id="IPR002550">
    <property type="entry name" value="CNNM"/>
</dbReference>
<dbReference type="SUPFAM" id="SSF56176">
    <property type="entry name" value="FAD-binding/transporter-associated domain-like"/>
    <property type="match status" value="1"/>
</dbReference>
<evidence type="ECO:0000256" key="6">
    <source>
        <dbReference type="ARBA" id="ARBA00022989"/>
    </source>
</evidence>
<dbReference type="SUPFAM" id="SSF54631">
    <property type="entry name" value="CBS-domain pair"/>
    <property type="match status" value="1"/>
</dbReference>
<feature type="transmembrane region" description="Helical" evidence="10">
    <location>
        <begin position="92"/>
        <end position="113"/>
    </location>
</feature>
<dbReference type="PROSITE" id="PS51371">
    <property type="entry name" value="CBS"/>
    <property type="match status" value="2"/>
</dbReference>
<dbReference type="InterPro" id="IPR005170">
    <property type="entry name" value="Transptr-assoc_dom"/>
</dbReference>
<dbReference type="GO" id="GO:0005886">
    <property type="term" value="C:plasma membrane"/>
    <property type="evidence" value="ECO:0007669"/>
    <property type="project" value="UniProtKB-SubCell"/>
</dbReference>
<dbReference type="FunFam" id="3.10.580.10:FF:000002">
    <property type="entry name" value="Magnesium/cobalt efflux protein CorC"/>
    <property type="match status" value="1"/>
</dbReference>
<reference evidence="13" key="1">
    <citation type="submission" date="2016-02" db="EMBL/GenBank/DDBJ databases">
        <authorList>
            <person name="Holder M.E."/>
            <person name="Ajami N.J."/>
            <person name="Petrosino J.F."/>
        </authorList>
    </citation>
    <scope>NUCLEOTIDE SEQUENCE [LARGE SCALE GENOMIC DNA]</scope>
    <source>
        <strain evidence="13">CCUG 36733</strain>
    </source>
</reference>
<evidence type="ECO:0000313" key="12">
    <source>
        <dbReference type="EMBL" id="AMD88128.1"/>
    </source>
</evidence>
<dbReference type="Proteomes" id="UP000065220">
    <property type="component" value="Chromosome"/>
</dbReference>
<evidence type="ECO:0000256" key="7">
    <source>
        <dbReference type="ARBA" id="ARBA00023122"/>
    </source>
</evidence>
<comment type="similarity">
    <text evidence="2">Belongs to the UPF0053 family.</text>
</comment>
<dbReference type="InterPro" id="IPR036318">
    <property type="entry name" value="FAD-bd_PCMH-like_sf"/>
</dbReference>
<dbReference type="PANTHER" id="PTHR22777:SF32">
    <property type="entry name" value="UPF0053 INNER MEMBRANE PROTEIN YFJD"/>
    <property type="match status" value="1"/>
</dbReference>
<dbReference type="CDD" id="cd04590">
    <property type="entry name" value="CBS_pair_CorC_HlyC_assoc"/>
    <property type="match status" value="1"/>
</dbReference>
<dbReference type="STRING" id="111015.AXF14_11765"/>
<evidence type="ECO:0000259" key="11">
    <source>
        <dbReference type="PROSITE" id="PS51371"/>
    </source>
</evidence>
<comment type="subcellular location">
    <subcellularLocation>
        <location evidence="1">Cell membrane</location>
        <topology evidence="1">Multi-pass membrane protein</topology>
    </subcellularLocation>
</comment>
<dbReference type="Pfam" id="PF01595">
    <property type="entry name" value="CNNM"/>
    <property type="match status" value="1"/>
</dbReference>
<dbReference type="Pfam" id="PF03471">
    <property type="entry name" value="CorC_HlyC"/>
    <property type="match status" value="1"/>
</dbReference>
<keyword evidence="3" id="KW-1003">Cell membrane</keyword>
<dbReference type="InterPro" id="IPR044751">
    <property type="entry name" value="Ion_transp-like_CBS"/>
</dbReference>
<evidence type="ECO:0000256" key="2">
    <source>
        <dbReference type="ARBA" id="ARBA00006337"/>
    </source>
</evidence>
<dbReference type="EMBL" id="CP014228">
    <property type="protein sequence ID" value="AMD88128.1"/>
    <property type="molecule type" value="Genomic_DNA"/>
</dbReference>
<evidence type="ECO:0000256" key="10">
    <source>
        <dbReference type="SAM" id="Phobius"/>
    </source>
</evidence>
<dbReference type="PANTHER" id="PTHR22777">
    <property type="entry name" value="HEMOLYSIN-RELATED"/>
    <property type="match status" value="1"/>
</dbReference>
<protein>
    <recommendedName>
        <fullName evidence="11">CBS domain-containing protein</fullName>
    </recommendedName>
</protein>
<keyword evidence="4 10" id="KW-0812">Transmembrane</keyword>
<dbReference type="Gene3D" id="3.10.580.10">
    <property type="entry name" value="CBS-domain"/>
    <property type="match status" value="1"/>
</dbReference>